<proteinExistence type="predicted"/>
<keyword evidence="2" id="KW-1185">Reference proteome</keyword>
<accession>A0ACD3QNJ6</accession>
<comment type="caution">
    <text evidence="1">The sequence shown here is derived from an EMBL/GenBank/DDBJ whole genome shotgun (WGS) entry which is preliminary data.</text>
</comment>
<dbReference type="EMBL" id="CM011690">
    <property type="protein sequence ID" value="TMS08725.1"/>
    <property type="molecule type" value="Genomic_DNA"/>
</dbReference>
<reference evidence="1" key="1">
    <citation type="submission" date="2018-11" db="EMBL/GenBank/DDBJ databases">
        <title>The sequence and de novo assembly of Larimichthys crocea genome using PacBio and Hi-C technologies.</title>
        <authorList>
            <person name="Xu P."/>
            <person name="Chen B."/>
            <person name="Zhou Z."/>
            <person name="Ke Q."/>
            <person name="Wu Y."/>
            <person name="Bai H."/>
            <person name="Pu F."/>
        </authorList>
    </citation>
    <scope>NUCLEOTIDE SEQUENCE</scope>
    <source>
        <tissue evidence="1">Muscle</tissue>
    </source>
</reference>
<protein>
    <submittedName>
        <fullName evidence="1">Uncharacterized protein</fullName>
    </submittedName>
</protein>
<organism evidence="1 2">
    <name type="scientific">Larimichthys crocea</name>
    <name type="common">Large yellow croaker</name>
    <name type="synonym">Pseudosciaena crocea</name>
    <dbReference type="NCBI Taxonomy" id="215358"/>
    <lineage>
        <taxon>Eukaryota</taxon>
        <taxon>Metazoa</taxon>
        <taxon>Chordata</taxon>
        <taxon>Craniata</taxon>
        <taxon>Vertebrata</taxon>
        <taxon>Euteleostomi</taxon>
        <taxon>Actinopterygii</taxon>
        <taxon>Neopterygii</taxon>
        <taxon>Teleostei</taxon>
        <taxon>Neoteleostei</taxon>
        <taxon>Acanthomorphata</taxon>
        <taxon>Eupercaria</taxon>
        <taxon>Sciaenidae</taxon>
        <taxon>Larimichthys</taxon>
    </lineage>
</organism>
<dbReference type="Proteomes" id="UP000793456">
    <property type="component" value="Chromosome XVII"/>
</dbReference>
<sequence length="1623" mass="176325">MMSHVLTHLLCLVCACMARPQPVSPRSMRMEQNSPATGSLAGRVVLPCHFSIMSVSTMHTTPPPAPGPLLLSDALHAIPSPGEELRIKWTKLVAGGEKVVLVAQGGVVKVGQDYKSRVSVASHPLSVGDASLLMVQLRASDAGLYRCEVMHGMEDTQDTVSLNVTAVEEVFRSLTEVSCSTTELTQTATLWIFPGAVAACRNVGATIATPEQLTVAFEDGFDQCDAGWLADQSVRYPITDPRPGCAGNLGSRPGVRTYGIRDTFEKYDVYCYVDKLEGEVFFPSSVKDKLTLQQARDECEKHDAVLASPGQLFAAWRAGLNRCDYSWLSDGSVRYPVTVPRPQCGGGLLGVRTLYKYENQTGFPEPSDRFGLFCFKAKLPEPTTASPPMTPAEYSPTYAPHTPTPGSLIHPERAEIQARVPDPVTERSNTASPDQHGAPHTDSDHTTASVTPTPTLDDYDVPDFNDSHRVESVPDILIPMELPPLPTTRSQPAHLDISDGDDGDQTGSGQDESSGSGDSGSSDDSSSGAEVGAVVTPTEVWVKKTSTPSELLETTSRPSELQETTPDRDTPGSGQGIETTPRPSEVQETTPDRVTPGPGQEIETTSRPSQLLETDQDRDTPGPGQGIETTPRPSEVQETTPDRVTPGPGQEIETTSRPSQLLETDQDRDTPGPGQGIETTPRPSEVQETIPEVQTPEPGLTVWTGEEAQQPAVVFKEDVTSGITTDDGGSSAKPPFHLIIVNVHDQNQSVDDILNILNQPGVIGGTHPHFPQITDLSQLTSEAIIGSGDVDPLEPSPINLPPTVSFVNGKHEVTFEPELPEEVRGDQFETATPVHVGEEVEVEEEGAEKEEEESATFDYSAIEIHTEETPTKETPTDTYPDVVTGSGIGADVVPEVFTDLDGGKTQEPGDQTATGTTTKTPYTFPVSSPAPTTPSGSALPGVSQPTTHWVSSYEDEEGSSNSGFGPSVQEGSADDASPTPAAGSRSDVMTDETEIGGTELPTSIPDTPPPPSTTTWTQTEDFEGSASGEDEASGQDPPEIPKFTSTLPPTYSTRHTQQPQPTAGSEVTDVPVFLPPISTVTEPGSGAEQLSGEGEVSGEHGGLVDLVPKAVTVTALPDVAAVRDQTTLTTDTRDITSEPSTPEYSTHPTDDKKHLAVTAEPASTTSVDHTELYGLQTEQQSTAASTQYVSQSDLSTTLPLYTFDHSPYSIPQWALIPDPSATPLPEADSVDYDSVPSLLESQPLTPKEIVATEEPESGTDSAYSVDASTVNIRDLLPCSAAVCLNGGSCYRNGAQNICLCAPGYTGQHCETDVDECQSNPCLNGATCVDGVNSFTCLCLPSYAGELCEQDTEVCGFGWRKFQSHCYKYFTHRRTWDAAERECRLHGAHLASILSQEEQLFVNRLGSDYQWLGLNDKMFERDFRWTDGKPLQYDHWRPNQPDSFFQSGEDCVVMIWHEGGQWNDVPCNYHLTFTCKKGTVSCGQPPVVKDARVFGAMKPRYEINSLLRYHCKQGFIQRHTPTIRCRANGQWDTPKVTCTSPATYHKSFTLRRRNNQNNEQQNRHYNHHVHHDKGHQKRYQNQEQQQGYDILQNIWESSQSQVQQLERKKRHQEVQTHDEDEMRH</sequence>
<evidence type="ECO:0000313" key="2">
    <source>
        <dbReference type="Proteomes" id="UP000793456"/>
    </source>
</evidence>
<name>A0ACD3QNJ6_LARCR</name>
<evidence type="ECO:0000313" key="1">
    <source>
        <dbReference type="EMBL" id="TMS08725.1"/>
    </source>
</evidence>
<gene>
    <name evidence="1" type="ORF">E3U43_006208</name>
</gene>